<protein>
    <submittedName>
        <fullName evidence="1">Uncharacterized protein</fullName>
    </submittedName>
</protein>
<proteinExistence type="predicted"/>
<keyword evidence="2" id="KW-1185">Reference proteome</keyword>
<dbReference type="KEGG" id="vg:55601435"/>
<dbReference type="Proteomes" id="UP000224898">
    <property type="component" value="Segment"/>
</dbReference>
<organism evidence="1 2">
    <name type="scientific">Streptomyces phage BRock</name>
    <dbReference type="NCBI Taxonomy" id="1913591"/>
    <lineage>
        <taxon>Viruses</taxon>
        <taxon>Duplodnaviria</taxon>
        <taxon>Heunggongvirae</taxon>
        <taxon>Uroviricota</taxon>
        <taxon>Caudoviricetes</taxon>
        <taxon>Borockvirus</taxon>
        <taxon>Borockvirus brock</taxon>
    </lineage>
</organism>
<dbReference type="RefSeq" id="YP_009831746.1">
    <property type="nucleotide sequence ID" value="NC_048650.1"/>
</dbReference>
<evidence type="ECO:0000313" key="1">
    <source>
        <dbReference type="EMBL" id="APC46283.1"/>
    </source>
</evidence>
<name>A0A1J0GVT0_9CAUD</name>
<reference evidence="1 2" key="1">
    <citation type="submission" date="2016-09" db="EMBL/GenBank/DDBJ databases">
        <title>Complete Genome Sequence of Streptomyces 5a phage BRock.</title>
        <authorList>
            <person name="Crossman A."/>
            <person name="Baron S."/>
            <person name="Jamdagni P."/>
            <person name="Khatri P."/>
            <person name="Sharma D."/>
            <person name="Pandey M."/>
            <person name="Goyal S."/>
            <person name="Kumar S."/>
            <person name="Phogat A."/>
            <person name="Chawla G."/>
            <person name="Pasricha M."/>
            <person name="Gupta K."/>
            <person name="Bazzad D."/>
            <person name="Aggarwal V."/>
            <person name="Poughat A."/>
            <person name="Singh K."/>
            <person name="Rana P."/>
            <person name="Gautam R."/>
            <person name="Sharma V."/>
            <person name="Tyagi D."/>
            <person name="Shahi A."/>
            <person name="Jangra N."/>
            <person name="Malik M."/>
            <person name="Sidhu P.K."/>
            <person name="Malik S."/>
            <person name="Ghalyan Y."/>
            <person name="Sharma S.S."/>
            <person name="Malik A."/>
            <person name="Chuttani R."/>
            <person name="Bamal N."/>
            <person name="Bhadula D."/>
            <person name="Batra A."/>
            <person name="Temple L."/>
            <person name="Nehra K."/>
        </authorList>
    </citation>
    <scope>NUCLEOTIDE SEQUENCE [LARGE SCALE GENOMIC DNA]</scope>
</reference>
<evidence type="ECO:0000313" key="2">
    <source>
        <dbReference type="Proteomes" id="UP000224898"/>
    </source>
</evidence>
<accession>A0A1J0GVT0</accession>
<dbReference type="GeneID" id="55601435"/>
<sequence length="63" mass="7034">MTYYVEIRDTAGKLVMFHNLSEQARTSIVEAMKSGTVAVFRDAHEGLHMVNMAHVVRTVVDVA</sequence>
<dbReference type="EMBL" id="KX925554">
    <property type="protein sequence ID" value="APC46283.1"/>
    <property type="molecule type" value="Genomic_DNA"/>
</dbReference>